<gene>
    <name evidence="2" type="ORF">Tco025E_08046</name>
</gene>
<dbReference type="OrthoDB" id="252955at2759"/>
<dbReference type="RefSeq" id="XP_029225025.1">
    <property type="nucleotide sequence ID" value="XM_029374903.1"/>
</dbReference>
<organism evidence="2 3">
    <name type="scientific">Trypanosoma conorhini</name>
    <dbReference type="NCBI Taxonomy" id="83891"/>
    <lineage>
        <taxon>Eukaryota</taxon>
        <taxon>Discoba</taxon>
        <taxon>Euglenozoa</taxon>
        <taxon>Kinetoplastea</taxon>
        <taxon>Metakinetoplastina</taxon>
        <taxon>Trypanosomatida</taxon>
        <taxon>Trypanosomatidae</taxon>
        <taxon>Trypanosoma</taxon>
    </lineage>
</organism>
<proteinExistence type="predicted"/>
<dbReference type="Proteomes" id="UP000284403">
    <property type="component" value="Unassembled WGS sequence"/>
</dbReference>
<comment type="caution">
    <text evidence="2">The sequence shown here is derived from an EMBL/GenBank/DDBJ whole genome shotgun (WGS) entry which is preliminary data.</text>
</comment>
<keyword evidence="3" id="KW-1185">Reference proteome</keyword>
<evidence type="ECO:0000313" key="3">
    <source>
        <dbReference type="Proteomes" id="UP000284403"/>
    </source>
</evidence>
<evidence type="ECO:0000313" key="2">
    <source>
        <dbReference type="EMBL" id="RNF04318.1"/>
    </source>
</evidence>
<feature type="coiled-coil region" evidence="1">
    <location>
        <begin position="147"/>
        <end position="174"/>
    </location>
</feature>
<keyword evidence="1" id="KW-0175">Coiled coil</keyword>
<accession>A0A422NFS1</accession>
<evidence type="ECO:0000256" key="1">
    <source>
        <dbReference type="SAM" id="Coils"/>
    </source>
</evidence>
<protein>
    <submittedName>
        <fullName evidence="2">Uncharacterized protein</fullName>
    </submittedName>
</protein>
<reference evidence="2 3" key="1">
    <citation type="journal article" date="2018" name="BMC Genomics">
        <title>Genomic comparison of Trypanosoma conorhini and Trypanosoma rangeli to Trypanosoma cruzi strains of high and low virulence.</title>
        <authorList>
            <person name="Bradwell K.R."/>
            <person name="Koparde V.N."/>
            <person name="Matveyev A.V."/>
            <person name="Serrano M.G."/>
            <person name="Alves J.M."/>
            <person name="Parikh H."/>
            <person name="Huang B."/>
            <person name="Lee V."/>
            <person name="Espinosa-Alvarez O."/>
            <person name="Ortiz P.A."/>
            <person name="Costa-Martins A.G."/>
            <person name="Teixeira M.M."/>
            <person name="Buck G.A."/>
        </authorList>
    </citation>
    <scope>NUCLEOTIDE SEQUENCE [LARGE SCALE GENOMIC DNA]</scope>
    <source>
        <strain evidence="2 3">025E</strain>
    </source>
</reference>
<dbReference type="EMBL" id="MKKU01000683">
    <property type="protein sequence ID" value="RNF04318.1"/>
    <property type="molecule type" value="Genomic_DNA"/>
</dbReference>
<dbReference type="GeneID" id="40321657"/>
<sequence>MTRGCKLIAPAQVGVRFLPIDEVCSFSVGGDDGGAAKDVKAEQGLGFRALGLGSTRDLSLLHLQQVPANDTVSMSSLPDSITSSGFLSALRSAVSYTLAGDSITSGPVKLREEEIVDKHWLDLLKLWPLDLAASGYAEWWLRHPRCRADATDLFKELLRRLEREERLCRNYKRDFSREEPNSDALQGALGMLQSISADPPSSLKGMFRDPFYHQQLFYLSCRVGAHAPSSWYGRKQNTGVLAACLSLAAATAQQIRGDQLQMRHDLIRFLGNVQREWQSLLELRPDEVTLRLEFSRVRTRLTCAME</sequence>
<dbReference type="AlphaFoldDB" id="A0A422NFS1"/>
<name>A0A422NFS1_9TRYP</name>